<dbReference type="InterPro" id="IPR013094">
    <property type="entry name" value="AB_hydrolase_3"/>
</dbReference>
<dbReference type="SUPFAM" id="SSF47336">
    <property type="entry name" value="ACP-like"/>
    <property type="match status" value="1"/>
</dbReference>
<dbReference type="Gene3D" id="3.30.70.3290">
    <property type="match status" value="1"/>
</dbReference>
<proteinExistence type="predicted"/>
<dbReference type="InterPro" id="IPR001227">
    <property type="entry name" value="Ac_transferase_dom_sf"/>
</dbReference>
<dbReference type="Proteomes" id="UP000053095">
    <property type="component" value="Unassembled WGS sequence"/>
</dbReference>
<dbReference type="InterPro" id="IPR049551">
    <property type="entry name" value="PKS_DH_C"/>
</dbReference>
<dbReference type="InterPro" id="IPR016036">
    <property type="entry name" value="Malonyl_transacylase_ACP-bd"/>
</dbReference>
<name>A0A6V8HNH9_TALPI</name>
<feature type="compositionally biased region" description="Polar residues" evidence="8">
    <location>
        <begin position="351"/>
        <end position="360"/>
    </location>
</feature>
<dbReference type="SUPFAM" id="SSF53901">
    <property type="entry name" value="Thiolase-like"/>
    <property type="match status" value="1"/>
</dbReference>
<feature type="active site" description="Proton donor; for dehydratase activity" evidence="7">
    <location>
        <position position="1492"/>
    </location>
</feature>
<keyword evidence="3" id="KW-0597">Phosphoprotein</keyword>
<evidence type="ECO:0000256" key="5">
    <source>
        <dbReference type="ARBA" id="ARBA00022679"/>
    </source>
</evidence>
<dbReference type="InterPro" id="IPR014030">
    <property type="entry name" value="Ketoacyl_synth_N"/>
</dbReference>
<dbReference type="Gene3D" id="3.40.47.10">
    <property type="match status" value="1"/>
</dbReference>
<reference evidence="13" key="1">
    <citation type="journal article" date="2015" name="Genome Announc.">
        <title>Draft genome sequence of Talaromyces cellulolyticus strain Y-94, a source of lignocellulosic biomass-degrading enzymes.</title>
        <authorList>
            <person name="Fujii T."/>
            <person name="Koike H."/>
            <person name="Sawayama S."/>
            <person name="Yano S."/>
            <person name="Inoue H."/>
        </authorList>
    </citation>
    <scope>NUCLEOTIDE SEQUENCE [LARGE SCALE GENOMIC DNA]</scope>
    <source>
        <strain evidence="13">Y-94</strain>
    </source>
</reference>
<dbReference type="InterPro" id="IPR042104">
    <property type="entry name" value="PKS_dehydratase_sf"/>
</dbReference>
<dbReference type="SUPFAM" id="SSF52151">
    <property type="entry name" value="FabD/lysophospholipase-like"/>
    <property type="match status" value="1"/>
</dbReference>
<evidence type="ECO:0000256" key="6">
    <source>
        <dbReference type="ARBA" id="ARBA00023268"/>
    </source>
</evidence>
<dbReference type="InterPro" id="IPR014031">
    <property type="entry name" value="Ketoacyl_synth_C"/>
</dbReference>
<evidence type="ECO:0000259" key="10">
    <source>
        <dbReference type="PROSITE" id="PS52004"/>
    </source>
</evidence>
<dbReference type="SUPFAM" id="SSF53474">
    <property type="entry name" value="alpha/beta-Hydrolases"/>
    <property type="match status" value="1"/>
</dbReference>
<dbReference type="GO" id="GO:0004315">
    <property type="term" value="F:3-oxoacyl-[acyl-carrier-protein] synthase activity"/>
    <property type="evidence" value="ECO:0007669"/>
    <property type="project" value="InterPro"/>
</dbReference>
<dbReference type="InterPro" id="IPR009081">
    <property type="entry name" value="PP-bd_ACP"/>
</dbReference>
<comment type="caution">
    <text evidence="12">The sequence shown here is derived from an EMBL/GenBank/DDBJ whole genome shotgun (WGS) entry which is preliminary data.</text>
</comment>
<accession>A0A6V8HNH9</accession>
<dbReference type="Pfam" id="PF07859">
    <property type="entry name" value="Abhydrolase_3"/>
    <property type="match status" value="1"/>
</dbReference>
<dbReference type="InterPro" id="IPR020841">
    <property type="entry name" value="PKS_Beta-ketoAc_synthase_dom"/>
</dbReference>
<dbReference type="Gene3D" id="3.40.366.10">
    <property type="entry name" value="Malonyl-Coenzyme A Acyl Carrier Protein, domain 2"/>
    <property type="match status" value="2"/>
</dbReference>
<dbReference type="InterPro" id="IPR041068">
    <property type="entry name" value="HTH_51"/>
</dbReference>
<dbReference type="CDD" id="cd02440">
    <property type="entry name" value="AdoMet_MTases"/>
    <property type="match status" value="1"/>
</dbReference>
<feature type="region of interest" description="N-terminal hotdog fold" evidence="7">
    <location>
        <begin position="1279"/>
        <end position="1404"/>
    </location>
</feature>
<dbReference type="Gene3D" id="3.10.129.110">
    <property type="entry name" value="Polyketide synthase dehydratase"/>
    <property type="match status" value="1"/>
</dbReference>
<dbReference type="Pfam" id="PF08242">
    <property type="entry name" value="Methyltransf_12"/>
    <property type="match status" value="1"/>
</dbReference>
<dbReference type="InterPro" id="IPR029058">
    <property type="entry name" value="AB_hydrolase_fold"/>
</dbReference>
<dbReference type="InterPro" id="IPR049900">
    <property type="entry name" value="PKS_mFAS_DH"/>
</dbReference>
<dbReference type="Gene3D" id="3.40.50.1820">
    <property type="entry name" value="alpha/beta hydrolase"/>
    <property type="match status" value="1"/>
</dbReference>
<dbReference type="InterPro" id="IPR050091">
    <property type="entry name" value="PKS_NRPS_Biosynth_Enz"/>
</dbReference>
<feature type="domain" description="Carrier" evidence="9">
    <location>
        <begin position="1646"/>
        <end position="1723"/>
    </location>
</feature>
<dbReference type="SUPFAM" id="SSF55048">
    <property type="entry name" value="Probable ACP-binding domain of malonyl-CoA ACP transacylase"/>
    <property type="match status" value="1"/>
</dbReference>
<dbReference type="SMART" id="SM00827">
    <property type="entry name" value="PKS_AT"/>
    <property type="match status" value="1"/>
</dbReference>
<dbReference type="GO" id="GO:0032259">
    <property type="term" value="P:methylation"/>
    <property type="evidence" value="ECO:0007669"/>
    <property type="project" value="UniProtKB-KW"/>
</dbReference>
<comment type="pathway">
    <text evidence="1">Secondary metabolite biosynthesis.</text>
</comment>
<evidence type="ECO:0000256" key="8">
    <source>
        <dbReference type="SAM" id="MobiDB-lite"/>
    </source>
</evidence>
<feature type="region of interest" description="Disordered" evidence="8">
    <location>
        <begin position="351"/>
        <end position="377"/>
    </location>
</feature>
<dbReference type="GO" id="GO:0008168">
    <property type="term" value="F:methyltransferase activity"/>
    <property type="evidence" value="ECO:0007669"/>
    <property type="project" value="UniProtKB-KW"/>
</dbReference>
<keyword evidence="6" id="KW-0511">Multifunctional enzyme</keyword>
<protein>
    <submittedName>
        <fullName evidence="12">Uncharacterized protein</fullName>
    </submittedName>
</protein>
<dbReference type="GO" id="GO:0006633">
    <property type="term" value="P:fatty acid biosynthetic process"/>
    <property type="evidence" value="ECO:0007669"/>
    <property type="project" value="InterPro"/>
</dbReference>
<dbReference type="Pfam" id="PF16073">
    <property type="entry name" value="SAT"/>
    <property type="match status" value="1"/>
</dbReference>
<dbReference type="Gene3D" id="3.40.50.150">
    <property type="entry name" value="Vaccinia Virus protein VP39"/>
    <property type="match status" value="1"/>
</dbReference>
<keyword evidence="2" id="KW-0596">Phosphopantetheine</keyword>
<dbReference type="InterPro" id="IPR029063">
    <property type="entry name" value="SAM-dependent_MTases_sf"/>
</dbReference>
<dbReference type="PANTHER" id="PTHR43775">
    <property type="entry name" value="FATTY ACID SYNTHASE"/>
    <property type="match status" value="1"/>
</dbReference>
<sequence>MTSQDTETFAILGPEITIWTQESLSSLQSALSLDARLTFLKDSLIQLPSLWPTLEENFDTINFAGHGSLLQLSKFATGEKTLDENKLGNIHLAPLTVLDHMVHCVQIIEEQKSGINVPDEALKLFPFRAAQGFCIGFLSASVISSSSSWAEFERNASNALRLAAYIGAIIDIENATHDGATAISARWKTEFDRTFLESCLDTFSGSYIACITDEKTVTITLPSSDESSFCSRLGQVGIATRHIGLSGCYHNSKHANSAEMLKKLCAENRLLQLPSARNLSLPLRATSDTEIIRTGFLHDIAIELILCKRAHWFLTVKATMAAENSAGRTIQYLPIGSHSFVPRSLLTSRSNLQSGNSDHGNLQKKPRANSSGDGKPNQREEIALIGMACRFPQADSLKEFWELISDGKTALSKVPLGRFSPSKIRRQPKIPDYWGNFLKSPDVFDHRFFGISGREAKSMDPQQRLALQVAYEALESSGYCSKPTDEQASDIGCYLGVGSVDYEDNIASEDANAFSATGTLRAFISGRISHHFGWSGPSFTFDTACSSSAVAIHSACKALLSEECSMALAGGVNVITSPNLYQNLKAGNFLNPTGSSKAFDESANGYCRGEGAGLILLKPLSRAVADGDSILGVISGSAVNQGSNCSPITVPDSTSQSNLYKQALSFGGIHPKDVTFVEAHGTGTPVGDPLEMQSIRSTFSAPDRNEELFVGSVKDNIGHAEAASGAAGVIKTILMIHHGAIPKQANFVKLNPQIELSSSDKISVPTVTQPWNAARRIALVNNYGAAGSNAAIVIREHETASRSRQISNGVQSKSPLTTFPILLSSRSPSSLRMYAAALKSYVPSEETSLSSFVHSLFQRQNPLFEYRAAFNIDHPMDLLAKLEETEAESSPIIKCPGEYSVVLCFGGQTGRSINLSRELFEGSPLLRRYLGECDTMCQELGLPSIFPGIFEEEAVDNLISLHCMLFSIQYATARCWLDGGLKVKTLIGHSFGQLTALSIAGSLSCKDALCLISGRARLFQEQWGKEPGAMLSAECDRHDLESMVRLFNAQGSSQVDFACYNGPRAFVLAGDASSIEKLEKAGSSPDFSNRFKMTRLKNSRAYHSRLADGIIPALKKIAESIEIRNPTIPVETCSKDGSWVHFTAEEISQHTRQPVYFVDAVERIAARLPSAVWLEAGSSTPIINMTRKILSSRSNSNILVPVTLGARNAMKSLANAAAQLWLAGSKGHYWPFQGSSGTQDTWCDLPPYQFDKVPHWVQYKPGAEVNSSESTFISKASQLNLVRLVKHDISGQYLFSVDTSNNIFQLAARGHAVAKQSLCPASMYIELAARCAREILVDVSGRVPAVEELVMSAPLGLSIDVNVFLRLIKIAEAEWNFVVLSESQAGLGETEHAKGHISFVANNDPLLLSQTKLLKQLASNARSDDILASPLTTGISGPMVYKVFSEVVDYTDYYRGVNNISGLHNEAVGLVAFPLNENLRLGPSVCHPIALDNFLQVAGIHVNCLSDRKSDEVFMCIAIGKVLFSETFMETRSNMSNADNSSWTVYSKYEKVGSKNITNNIFVYDMKKCLVLSILGAIFRSVHFKSVVKNLSKLNGASVTASETKVTISESGYTSGTTSPLPLEEAEDGTSQLLDDVQVSLSDKSFKTSRTIQKVREMFAEIIEIPVAEVETTSTLDELGIDSLLVTEVQAEIQKRFSVNITPAEFLQLDDVLSVCQRIEPDSAKQHQHPFNGHSKESAAGVTINGSLESNVKVDVNQTDVNLALMSHSAFAKVKGTYDQYAETTGFTNFRTEAFLLQSQLVVKYVVDAFSSLGCDLSMLSAGYKVSMISYIPFHRKVVPQLYKILEAAGLIKDGLRTDLAVPQTPSSVLHAEMLRKFPQHTSETKLLHTTGQRLADCLSGKADPIGLIFRDATARALLSDVYLNAPMFKAGTMVLARYLSEALNTVGGRREIKILELGAGTGGTTEYLLEELTRCKTNFTYTFTDLSSSLVMAAKMKFKRYDFMHYTVLDIERTPEEQFLGQYDIIISTNCIHATKDLVVSTTNIRKMLRPDGILCLCELTRNLFWFDLVFGLLEGWWLFNDGRKHVLAHEERWKHCLNTAGFQWVEWSNSPSEESDILRVITASPFNVPGSTEPAGTKIETETVMFKEVDGLALHADIFYPSEAIDSKKKLPVALMIHGGGHIMLSRKDIRPDQTNMLLKMGVLPVSIDYRLCPEINIREGPMVDVVDALAWARTVLPKLRLKRQDVLVDGEKVVTVGWSTGGTLAMSLAWGSIPRGLRPPEAILAFYCPTDYEDSFWTKPNIPAGSEGFSSSYELDDETWSGLFDKPITSYNVPATKRAVGGWLTPSDARSRLALHMNWKGRTLQVLLNALDKNRRRECEKILGQDPLPGDIAAISPLAHIRNGTYATPTFIIHPRQDDLIPWQQSQRTWETMRAQGVDSELRVIEIGPHLFDLYRQFAGDEAAKAAVRDGYSFLGKYVGLGMAVQ</sequence>
<dbReference type="InterPro" id="IPR016035">
    <property type="entry name" value="Acyl_Trfase/lysoPLipase"/>
</dbReference>
<dbReference type="Pfam" id="PF00550">
    <property type="entry name" value="PP-binding"/>
    <property type="match status" value="1"/>
</dbReference>
<dbReference type="EMBL" id="DF933837">
    <property type="protein sequence ID" value="GAM41193.1"/>
    <property type="molecule type" value="Genomic_DNA"/>
</dbReference>
<dbReference type="PROSITE" id="PS52004">
    <property type="entry name" value="KS3_2"/>
    <property type="match status" value="1"/>
</dbReference>
<evidence type="ECO:0000256" key="2">
    <source>
        <dbReference type="ARBA" id="ARBA00022450"/>
    </source>
</evidence>
<dbReference type="PROSITE" id="PS00606">
    <property type="entry name" value="KS3_1"/>
    <property type="match status" value="1"/>
</dbReference>
<keyword evidence="5" id="KW-0808">Transferase</keyword>
<dbReference type="InterPro" id="IPR016039">
    <property type="entry name" value="Thiolase-like"/>
</dbReference>
<dbReference type="InterPro" id="IPR013217">
    <property type="entry name" value="Methyltransf_12"/>
</dbReference>
<dbReference type="GO" id="GO:0004312">
    <property type="term" value="F:fatty acid synthase activity"/>
    <property type="evidence" value="ECO:0007669"/>
    <property type="project" value="TreeGrafter"/>
</dbReference>
<evidence type="ECO:0000256" key="7">
    <source>
        <dbReference type="PROSITE-ProRule" id="PRU01363"/>
    </source>
</evidence>
<dbReference type="InterPro" id="IPR014043">
    <property type="entry name" value="Acyl_transferase_dom"/>
</dbReference>
<gene>
    <name evidence="12" type="ORF">TCE0_041f14139</name>
</gene>
<dbReference type="Pfam" id="PF00698">
    <property type="entry name" value="Acyl_transf_1"/>
    <property type="match status" value="1"/>
</dbReference>
<dbReference type="CDD" id="cd00833">
    <property type="entry name" value="PKS"/>
    <property type="match status" value="1"/>
</dbReference>
<evidence type="ECO:0000256" key="4">
    <source>
        <dbReference type="ARBA" id="ARBA00022603"/>
    </source>
</evidence>
<dbReference type="InterPro" id="IPR036736">
    <property type="entry name" value="ACP-like_sf"/>
</dbReference>
<evidence type="ECO:0000256" key="3">
    <source>
        <dbReference type="ARBA" id="ARBA00022553"/>
    </source>
</evidence>
<feature type="active site" description="Proton acceptor; for dehydratase activity" evidence="7">
    <location>
        <position position="1311"/>
    </location>
</feature>
<dbReference type="GO" id="GO:0016787">
    <property type="term" value="F:hydrolase activity"/>
    <property type="evidence" value="ECO:0007669"/>
    <property type="project" value="InterPro"/>
</dbReference>
<evidence type="ECO:0000313" key="13">
    <source>
        <dbReference type="Proteomes" id="UP000053095"/>
    </source>
</evidence>
<organism evidence="12 13">
    <name type="scientific">Talaromyces pinophilus</name>
    <name type="common">Penicillium pinophilum</name>
    <dbReference type="NCBI Taxonomy" id="128442"/>
    <lineage>
        <taxon>Eukaryota</taxon>
        <taxon>Fungi</taxon>
        <taxon>Dikarya</taxon>
        <taxon>Ascomycota</taxon>
        <taxon>Pezizomycotina</taxon>
        <taxon>Eurotiomycetes</taxon>
        <taxon>Eurotiomycetidae</taxon>
        <taxon>Eurotiales</taxon>
        <taxon>Trichocomaceae</taxon>
        <taxon>Talaromyces</taxon>
        <taxon>Talaromyces sect. Talaromyces</taxon>
    </lineage>
</organism>
<dbReference type="PROSITE" id="PS52019">
    <property type="entry name" value="PKS_MFAS_DH"/>
    <property type="match status" value="1"/>
</dbReference>
<dbReference type="InterPro" id="IPR018201">
    <property type="entry name" value="Ketoacyl_synth_AS"/>
</dbReference>
<dbReference type="Pfam" id="PF02801">
    <property type="entry name" value="Ketoacyl-synt_C"/>
    <property type="match status" value="1"/>
</dbReference>
<keyword evidence="13" id="KW-1185">Reference proteome</keyword>
<dbReference type="SUPFAM" id="SSF53335">
    <property type="entry name" value="S-adenosyl-L-methionine-dependent methyltransferases"/>
    <property type="match status" value="1"/>
</dbReference>
<dbReference type="PANTHER" id="PTHR43775:SF21">
    <property type="entry name" value="NON-REDUCING POLYKETIDE SYNTHASE AUSA-RELATED"/>
    <property type="match status" value="1"/>
</dbReference>
<dbReference type="SMART" id="SM00825">
    <property type="entry name" value="PKS_KS"/>
    <property type="match status" value="1"/>
</dbReference>
<evidence type="ECO:0000256" key="1">
    <source>
        <dbReference type="ARBA" id="ARBA00005179"/>
    </source>
</evidence>
<feature type="region of interest" description="C-terminal hotdog fold" evidence="7">
    <location>
        <begin position="1432"/>
        <end position="1588"/>
    </location>
</feature>
<evidence type="ECO:0000259" key="9">
    <source>
        <dbReference type="PROSITE" id="PS50075"/>
    </source>
</evidence>
<dbReference type="InterPro" id="IPR032088">
    <property type="entry name" value="SAT"/>
</dbReference>
<dbReference type="Pfam" id="PF00109">
    <property type="entry name" value="ketoacyl-synt"/>
    <property type="match status" value="1"/>
</dbReference>
<keyword evidence="4" id="KW-0489">Methyltransferase</keyword>
<dbReference type="PROSITE" id="PS50075">
    <property type="entry name" value="CARRIER"/>
    <property type="match status" value="1"/>
</dbReference>
<dbReference type="Pfam" id="PF18558">
    <property type="entry name" value="HTH_51"/>
    <property type="match status" value="1"/>
</dbReference>
<evidence type="ECO:0000313" key="12">
    <source>
        <dbReference type="EMBL" id="GAM41193.1"/>
    </source>
</evidence>
<feature type="domain" description="PKS/mFAS DH" evidence="11">
    <location>
        <begin position="1279"/>
        <end position="1588"/>
    </location>
</feature>
<dbReference type="Gene3D" id="1.10.1200.10">
    <property type="entry name" value="ACP-like"/>
    <property type="match status" value="1"/>
</dbReference>
<evidence type="ECO:0000259" key="11">
    <source>
        <dbReference type="PROSITE" id="PS52019"/>
    </source>
</evidence>
<feature type="domain" description="Ketosynthase family 3 (KS3)" evidence="10">
    <location>
        <begin position="379"/>
        <end position="796"/>
    </location>
</feature>
<dbReference type="GO" id="GO:0044550">
    <property type="term" value="P:secondary metabolite biosynthetic process"/>
    <property type="evidence" value="ECO:0007669"/>
    <property type="project" value="TreeGrafter"/>
</dbReference>
<dbReference type="Pfam" id="PF14765">
    <property type="entry name" value="PS-DH"/>
    <property type="match status" value="1"/>
</dbReference>